<proteinExistence type="predicted"/>
<evidence type="ECO:0000256" key="1">
    <source>
        <dbReference type="PROSITE-ProRule" id="PRU00076"/>
    </source>
</evidence>
<accession>A0A3N0Z315</accession>
<dbReference type="OrthoDB" id="8955361at2759"/>
<dbReference type="EMBL" id="RJVU01014363">
    <property type="protein sequence ID" value="ROL52915.1"/>
    <property type="molecule type" value="Genomic_DNA"/>
</dbReference>
<gene>
    <name evidence="4" type="ORF">DPX16_8478</name>
</gene>
<dbReference type="PROSITE" id="PS00022">
    <property type="entry name" value="EGF_1"/>
    <property type="match status" value="1"/>
</dbReference>
<dbReference type="PROSITE" id="PS01186">
    <property type="entry name" value="EGF_2"/>
    <property type="match status" value="1"/>
</dbReference>
<keyword evidence="5" id="KW-1185">Reference proteome</keyword>
<sequence length="341" mass="37428">MQSLKSGKDVKAVCVTNRRTMGQEDMIQEQPTEAATPAAVHEAPEATDGSKGSSERIFCLTGSKNDFGKRINCSSLGRNNDVRTMEVVILHVISFPGDRKLLISQPRTLTVETRPSRGNGVRRQGEYDSVFTALDGEGGPNVCGTRCCYSWLVNPKTKQCTKPRCHPRCHNKAVCRRPNICQCRPGFHGHRCEHVNINPTLSTWFETQPGPILHSTAAVATVTMATPVSTTIQPNISTSASNPDARMTYSLRWQPPSFKEAQSVLLKRVLSNGTGGEKITSVILKYIESERSRLESSSSTGATKLSSTKTFHTQRGQYTLVYTAEHAGMVLWGSGWEVWGG</sequence>
<evidence type="ECO:0000256" key="2">
    <source>
        <dbReference type="SAM" id="MobiDB-lite"/>
    </source>
</evidence>
<feature type="region of interest" description="Disordered" evidence="2">
    <location>
        <begin position="21"/>
        <end position="54"/>
    </location>
</feature>
<protein>
    <submittedName>
        <fullName evidence="4">Latent-transforming growth factor beta-binding protein 1</fullName>
    </submittedName>
</protein>
<evidence type="ECO:0000313" key="5">
    <source>
        <dbReference type="Proteomes" id="UP000281406"/>
    </source>
</evidence>
<name>A0A3N0Z315_ANAGA</name>
<organism evidence="4 5">
    <name type="scientific">Anabarilius grahami</name>
    <name type="common">Kanglang fish</name>
    <name type="synonym">Barilius grahami</name>
    <dbReference type="NCBI Taxonomy" id="495550"/>
    <lineage>
        <taxon>Eukaryota</taxon>
        <taxon>Metazoa</taxon>
        <taxon>Chordata</taxon>
        <taxon>Craniata</taxon>
        <taxon>Vertebrata</taxon>
        <taxon>Euteleostomi</taxon>
        <taxon>Actinopterygii</taxon>
        <taxon>Neopterygii</taxon>
        <taxon>Teleostei</taxon>
        <taxon>Ostariophysi</taxon>
        <taxon>Cypriniformes</taxon>
        <taxon>Xenocyprididae</taxon>
        <taxon>Xenocypridinae</taxon>
        <taxon>Xenocypridinae incertae sedis</taxon>
        <taxon>Anabarilius</taxon>
    </lineage>
</organism>
<evidence type="ECO:0000259" key="3">
    <source>
        <dbReference type="PROSITE" id="PS50026"/>
    </source>
</evidence>
<dbReference type="Gene3D" id="2.10.25.10">
    <property type="entry name" value="Laminin"/>
    <property type="match status" value="1"/>
</dbReference>
<keyword evidence="1" id="KW-0245">EGF-like domain</keyword>
<feature type="domain" description="EGF-like" evidence="3">
    <location>
        <begin position="161"/>
        <end position="193"/>
    </location>
</feature>
<comment type="caution">
    <text evidence="1">Lacks conserved residue(s) required for the propagation of feature annotation.</text>
</comment>
<reference evidence="4 5" key="1">
    <citation type="submission" date="2018-10" db="EMBL/GenBank/DDBJ databases">
        <title>Genome assembly for a Yunnan-Guizhou Plateau 3E fish, Anabarilius grahami (Regan), and its evolutionary and genetic applications.</title>
        <authorList>
            <person name="Jiang W."/>
        </authorList>
    </citation>
    <scope>NUCLEOTIDE SEQUENCE [LARGE SCALE GENOMIC DNA]</scope>
    <source>
        <strain evidence="4">AG-KIZ</strain>
        <tissue evidence="4">Muscle</tissue>
    </source>
</reference>
<feature type="disulfide bond" evidence="1">
    <location>
        <begin position="183"/>
        <end position="192"/>
    </location>
</feature>
<keyword evidence="1" id="KW-1015">Disulfide bond</keyword>
<dbReference type="CDD" id="cd00054">
    <property type="entry name" value="EGF_CA"/>
    <property type="match status" value="1"/>
</dbReference>
<feature type="disulfide bond" evidence="1">
    <location>
        <begin position="165"/>
        <end position="175"/>
    </location>
</feature>
<dbReference type="PROSITE" id="PS50026">
    <property type="entry name" value="EGF_3"/>
    <property type="match status" value="1"/>
</dbReference>
<comment type="caution">
    <text evidence="4">The sequence shown here is derived from an EMBL/GenBank/DDBJ whole genome shotgun (WGS) entry which is preliminary data.</text>
</comment>
<dbReference type="AlphaFoldDB" id="A0A3N0Z315"/>
<dbReference type="InterPro" id="IPR000742">
    <property type="entry name" value="EGF"/>
</dbReference>
<dbReference type="Proteomes" id="UP000281406">
    <property type="component" value="Unassembled WGS sequence"/>
</dbReference>
<evidence type="ECO:0000313" key="4">
    <source>
        <dbReference type="EMBL" id="ROL52915.1"/>
    </source>
</evidence>